<evidence type="ECO:0000259" key="4">
    <source>
        <dbReference type="Pfam" id="PF00171"/>
    </source>
</evidence>
<dbReference type="PANTHER" id="PTHR43217:SF1">
    <property type="entry name" value="SUCCINATE SEMIALDEHYDE DEHYDROGENASE [NAD(P)+] SAD"/>
    <property type="match status" value="1"/>
</dbReference>
<protein>
    <submittedName>
        <fullName evidence="5">Succinate-semialdehyde dehydrogenase</fullName>
    </submittedName>
</protein>
<dbReference type="InterPro" id="IPR016163">
    <property type="entry name" value="Ald_DH_C"/>
</dbReference>
<proteinExistence type="inferred from homology"/>
<dbReference type="SUPFAM" id="SSF53720">
    <property type="entry name" value="ALDH-like"/>
    <property type="match status" value="1"/>
</dbReference>
<dbReference type="InterPro" id="IPR015590">
    <property type="entry name" value="Aldehyde_DH_dom"/>
</dbReference>
<dbReference type="Proteomes" id="UP000011550">
    <property type="component" value="Unassembled WGS sequence"/>
</dbReference>
<dbReference type="Pfam" id="PF00171">
    <property type="entry name" value="Aldedh"/>
    <property type="match status" value="1"/>
</dbReference>
<dbReference type="GO" id="GO:0004030">
    <property type="term" value="F:aldehyde dehydrogenase [NAD(P)+] activity"/>
    <property type="evidence" value="ECO:0007669"/>
    <property type="project" value="InterPro"/>
</dbReference>
<organism evidence="5 6">
    <name type="scientific">Haloferax mucosum ATCC BAA-1512</name>
    <dbReference type="NCBI Taxonomy" id="662479"/>
    <lineage>
        <taxon>Archaea</taxon>
        <taxon>Methanobacteriati</taxon>
        <taxon>Methanobacteriota</taxon>
        <taxon>Stenosarchaea group</taxon>
        <taxon>Halobacteria</taxon>
        <taxon>Halobacteriales</taxon>
        <taxon>Haloferacaceae</taxon>
        <taxon>Haloferax</taxon>
    </lineage>
</organism>
<dbReference type="PANTHER" id="PTHR43217">
    <property type="entry name" value="SUCCINATE SEMIALDEHYDE DEHYDROGENASE [NAD(P)+] SAD"/>
    <property type="match status" value="1"/>
</dbReference>
<dbReference type="Gene3D" id="3.40.309.10">
    <property type="entry name" value="Aldehyde Dehydrogenase, Chain A, domain 2"/>
    <property type="match status" value="1"/>
</dbReference>
<dbReference type="InterPro" id="IPR044148">
    <property type="entry name" value="ALDH_GabD1-like"/>
</dbReference>
<dbReference type="STRING" id="662479.C440_09813"/>
<evidence type="ECO:0000313" key="6">
    <source>
        <dbReference type="Proteomes" id="UP000011550"/>
    </source>
</evidence>
<comment type="similarity">
    <text evidence="1">Belongs to the aldehyde dehydrogenase family.</text>
</comment>
<evidence type="ECO:0000256" key="3">
    <source>
        <dbReference type="ARBA" id="ARBA00023002"/>
    </source>
</evidence>
<dbReference type="FunFam" id="3.40.309.10:FF:000010">
    <property type="entry name" value="Gamma-aminobutyraldehyde dehydrogenase"/>
    <property type="match status" value="1"/>
</dbReference>
<dbReference type="PATRIC" id="fig|662479.7.peg.1988"/>
<evidence type="ECO:0000313" key="5">
    <source>
        <dbReference type="EMBL" id="ELZ94465.1"/>
    </source>
</evidence>
<comment type="caution">
    <text evidence="5">The sequence shown here is derived from an EMBL/GenBank/DDBJ whole genome shotgun (WGS) entry which is preliminary data.</text>
</comment>
<keyword evidence="2" id="KW-0521">NADP</keyword>
<dbReference type="Gene3D" id="3.40.605.10">
    <property type="entry name" value="Aldehyde Dehydrogenase, Chain A, domain 1"/>
    <property type="match status" value="1"/>
</dbReference>
<dbReference type="AlphaFoldDB" id="M0ICF1"/>
<reference evidence="5 6" key="1">
    <citation type="journal article" date="2014" name="PLoS Genet.">
        <title>Phylogenetically driven sequencing of extremely halophilic archaea reveals strategies for static and dynamic osmo-response.</title>
        <authorList>
            <person name="Becker E.A."/>
            <person name="Seitzer P.M."/>
            <person name="Tritt A."/>
            <person name="Larsen D."/>
            <person name="Krusor M."/>
            <person name="Yao A.I."/>
            <person name="Wu D."/>
            <person name="Madern D."/>
            <person name="Eisen J.A."/>
            <person name="Darling A.E."/>
            <person name="Facciotti M.T."/>
        </authorList>
    </citation>
    <scope>NUCLEOTIDE SEQUENCE [LARGE SCALE GENOMIC DNA]</scope>
    <source>
        <strain evidence="5 6">ATCC BAA-1512</strain>
    </source>
</reference>
<evidence type="ECO:0000256" key="1">
    <source>
        <dbReference type="ARBA" id="ARBA00009986"/>
    </source>
</evidence>
<gene>
    <name evidence="5" type="ORF">C440_09813</name>
</gene>
<keyword evidence="6" id="KW-1185">Reference proteome</keyword>
<dbReference type="EMBL" id="AOLN01000012">
    <property type="protein sequence ID" value="ELZ94465.1"/>
    <property type="molecule type" value="Genomic_DNA"/>
</dbReference>
<dbReference type="GO" id="GO:0004777">
    <property type="term" value="F:succinate-semialdehyde dehydrogenase (NAD+) activity"/>
    <property type="evidence" value="ECO:0007669"/>
    <property type="project" value="TreeGrafter"/>
</dbReference>
<feature type="domain" description="Aldehyde dehydrogenase" evidence="4">
    <location>
        <begin position="39"/>
        <end position="489"/>
    </location>
</feature>
<dbReference type="CDD" id="cd07100">
    <property type="entry name" value="ALDH_SSADH1_GabD1"/>
    <property type="match status" value="1"/>
</dbReference>
<dbReference type="InterPro" id="IPR047110">
    <property type="entry name" value="GABD/Sad-like"/>
</dbReference>
<sequence>SIEYLEMLSFNVYRVCSTGHRVGEINANHNILRVTIVTDMEAINPATGEQVGSYESHDSEDVEAALSRSSAAFDEWRARPIREREALLSNAADVLRANKQRYAELMTKEMGKPISQALGEVEKCAWACDHYAEHATAYLGAEHHPSPPGTSVETVHEPLGAVLAVMPWNFPFWQVIRFAAPYLTAGNVGILKHASNVPGCALALEEVFEEAGYPEGVFQTLLIGSDKVESVLSDDRVRAATLTGSGPAGRAVAKTAGQHLKKTVLELGGSDPFIVLGDADLEAAVATGVQARNQNGGQSCIAAKRFIVHEAVYDEYVERLVESFEDLTVGDPMDDSTDVGPQADPSLMDELHDQVRQSVADGATVLTGGEPLDREGAYYPPTVLTDVPHGCPVDVEETFGPVAAVYEASSEAEAIDIANDTRFGLGASLWTEDRERGQRLARRIDAGCVYINEMVTSDPRVPFGGIKDAGYGRELSESGIKEFVNRKTVWTN</sequence>
<feature type="non-terminal residue" evidence="5">
    <location>
        <position position="1"/>
    </location>
</feature>
<name>M0ICF1_9EURY</name>
<dbReference type="FunFam" id="3.40.605.10:FF:000012">
    <property type="entry name" value="NAD-dependent succinate-semialdehyde dehydrogenase"/>
    <property type="match status" value="1"/>
</dbReference>
<evidence type="ECO:0000256" key="2">
    <source>
        <dbReference type="ARBA" id="ARBA00022857"/>
    </source>
</evidence>
<accession>M0ICF1</accession>
<dbReference type="InterPro" id="IPR016161">
    <property type="entry name" value="Ald_DH/histidinol_DH"/>
</dbReference>
<keyword evidence="3" id="KW-0560">Oxidoreductase</keyword>
<dbReference type="InterPro" id="IPR016162">
    <property type="entry name" value="Ald_DH_N"/>
</dbReference>